<proteinExistence type="predicted"/>
<comment type="caution">
    <text evidence="1">The sequence shown here is derived from an EMBL/GenBank/DDBJ whole genome shotgun (WGS) entry which is preliminary data.</text>
</comment>
<name>A0A949NGZ7_9FIRM</name>
<accession>A0A949NGZ7</accession>
<dbReference type="Gene3D" id="3.90.70.10">
    <property type="entry name" value="Cysteine proteinases"/>
    <property type="match status" value="1"/>
</dbReference>
<evidence type="ECO:0000313" key="2">
    <source>
        <dbReference type="Proteomes" id="UP000712157"/>
    </source>
</evidence>
<dbReference type="EMBL" id="JAHQCW010000019">
    <property type="protein sequence ID" value="MBU9737358.1"/>
    <property type="molecule type" value="Genomic_DNA"/>
</dbReference>
<evidence type="ECO:0008006" key="3">
    <source>
        <dbReference type="Google" id="ProtNLM"/>
    </source>
</evidence>
<protein>
    <recommendedName>
        <fullName evidence="3">Peptidase C39-like domain-containing protein</fullName>
    </recommendedName>
</protein>
<evidence type="ECO:0000313" key="1">
    <source>
        <dbReference type="EMBL" id="MBU9737358.1"/>
    </source>
</evidence>
<gene>
    <name evidence="1" type="ORF">KTH89_12480</name>
</gene>
<dbReference type="RefSeq" id="WP_238721938.1">
    <property type="nucleotide sequence ID" value="NZ_JAHQCW010000019.1"/>
</dbReference>
<sequence>MGIEEMGDFEELEIQDRLEDISEFEHSLENSQGLENLDETHIRRTERLEEGIYRDTIGSFGMPAEMDSLENELISGEPLEDMEHWHMQEGDMSCAVVCQEFVAEELLDTELNEQDLVEFAVSKGWFDPETGTTLEDTGNILEYLGLEVAQNEHGSIEDIERTLEEGGKVIAGVNNISLLTPDSMESIFYPSLTANHAVEVIGIDRTDPSNVKVILNDPGLPGGRGITYDLEEFQTAWNTSGGFMVSAYRSDK</sequence>
<dbReference type="AlphaFoldDB" id="A0A949NGZ7"/>
<reference evidence="1" key="1">
    <citation type="submission" date="2021-06" db="EMBL/GenBank/DDBJ databases">
        <title>Description of novel taxa of the family Lachnospiraceae.</title>
        <authorList>
            <person name="Chaplin A.V."/>
            <person name="Sokolova S.R."/>
            <person name="Pikina A.P."/>
            <person name="Korzhanova M."/>
            <person name="Belova V."/>
            <person name="Korostin D."/>
            <person name="Efimov B.A."/>
        </authorList>
    </citation>
    <scope>NUCLEOTIDE SEQUENCE</scope>
    <source>
        <strain evidence="1">ASD5720</strain>
    </source>
</reference>
<dbReference type="Proteomes" id="UP000712157">
    <property type="component" value="Unassembled WGS sequence"/>
</dbReference>
<keyword evidence="2" id="KW-1185">Reference proteome</keyword>
<organism evidence="1 2">
    <name type="scientific">Diplocloster agilis</name>
    <dbReference type="NCBI Taxonomy" id="2850323"/>
    <lineage>
        <taxon>Bacteria</taxon>
        <taxon>Bacillati</taxon>
        <taxon>Bacillota</taxon>
        <taxon>Clostridia</taxon>
        <taxon>Lachnospirales</taxon>
        <taxon>Lachnospiraceae</taxon>
        <taxon>Diplocloster</taxon>
    </lineage>
</organism>